<dbReference type="Pfam" id="PF09844">
    <property type="entry name" value="DUF2071"/>
    <property type="match status" value="1"/>
</dbReference>
<dbReference type="PANTHER" id="PTHR39186:SF1">
    <property type="entry name" value="DUF2071 DOMAIN-CONTAINING PROTEIN"/>
    <property type="match status" value="1"/>
</dbReference>
<dbReference type="SUPFAM" id="SSF160104">
    <property type="entry name" value="Acetoacetate decarboxylase-like"/>
    <property type="match status" value="1"/>
</dbReference>
<accession>A0ABW2PQU1</accession>
<dbReference type="EMBL" id="JBHTCO010000002">
    <property type="protein sequence ID" value="MFC7391692.1"/>
    <property type="molecule type" value="Genomic_DNA"/>
</dbReference>
<dbReference type="RefSeq" id="WP_380962954.1">
    <property type="nucleotide sequence ID" value="NZ_JBHTCO010000002.1"/>
</dbReference>
<comment type="caution">
    <text evidence="1">The sequence shown here is derived from an EMBL/GenBank/DDBJ whole genome shotgun (WGS) entry which is preliminary data.</text>
</comment>
<dbReference type="InterPro" id="IPR023375">
    <property type="entry name" value="ADC_dom_sf"/>
</dbReference>
<dbReference type="PANTHER" id="PTHR39186">
    <property type="entry name" value="DUF2071 FAMILY PROTEIN"/>
    <property type="match status" value="1"/>
</dbReference>
<dbReference type="Gene3D" id="2.40.400.10">
    <property type="entry name" value="Acetoacetate decarboxylase-like"/>
    <property type="match status" value="1"/>
</dbReference>
<evidence type="ECO:0000313" key="1">
    <source>
        <dbReference type="EMBL" id="MFC7391692.1"/>
    </source>
</evidence>
<dbReference type="InterPro" id="IPR018644">
    <property type="entry name" value="DUF2071"/>
</dbReference>
<proteinExistence type="predicted"/>
<name>A0ABW2PQU1_9BACL</name>
<sequence>MKMQTNHRPFPLPIRPWMMTQTWNDVFFIHWPIDFDDIRDKVPKQLYIDTFDGRAWIGIIPFHITDFKVRDVFSIPLTNAFPEINVRTYVTYDNKPGVYFFSLDAGHWMASVAARTLTPLPYYFSKIDLTKQNGAITYKSSRQDKNSSNGEFEGTFSSISSTYKSEKGTLDEWLTERYCFYTMNRNKLYRCDIHHEKWELQKAEGEILTDTLVSSQRISLPDKKPVLHYASRNKALIWPLVRVRK</sequence>
<gene>
    <name evidence="1" type="ORF">ACFQRG_01620</name>
</gene>
<organism evidence="1 2">
    <name type="scientific">Scopulibacillus cellulosilyticus</name>
    <dbReference type="NCBI Taxonomy" id="2665665"/>
    <lineage>
        <taxon>Bacteria</taxon>
        <taxon>Bacillati</taxon>
        <taxon>Bacillota</taxon>
        <taxon>Bacilli</taxon>
        <taxon>Bacillales</taxon>
        <taxon>Sporolactobacillaceae</taxon>
        <taxon>Scopulibacillus</taxon>
    </lineage>
</organism>
<protein>
    <submittedName>
        <fullName evidence="1">YqjF family protein</fullName>
    </submittedName>
</protein>
<keyword evidence="2" id="KW-1185">Reference proteome</keyword>
<evidence type="ECO:0000313" key="2">
    <source>
        <dbReference type="Proteomes" id="UP001596505"/>
    </source>
</evidence>
<dbReference type="Proteomes" id="UP001596505">
    <property type="component" value="Unassembled WGS sequence"/>
</dbReference>
<reference evidence="2" key="1">
    <citation type="journal article" date="2019" name="Int. J. Syst. Evol. Microbiol.">
        <title>The Global Catalogue of Microorganisms (GCM) 10K type strain sequencing project: providing services to taxonomists for standard genome sequencing and annotation.</title>
        <authorList>
            <consortium name="The Broad Institute Genomics Platform"/>
            <consortium name="The Broad Institute Genome Sequencing Center for Infectious Disease"/>
            <person name="Wu L."/>
            <person name="Ma J."/>
        </authorList>
    </citation>
    <scope>NUCLEOTIDE SEQUENCE [LARGE SCALE GENOMIC DNA]</scope>
    <source>
        <strain evidence="2">CGMCC 1.16305</strain>
    </source>
</reference>